<evidence type="ECO:0000313" key="3">
    <source>
        <dbReference type="EMBL" id="GHO49927.1"/>
    </source>
</evidence>
<evidence type="ECO:0000313" key="2">
    <source>
        <dbReference type="EMBL" id="GHO48868.1"/>
    </source>
</evidence>
<accession>A0A8J3MWP3</accession>
<proteinExistence type="predicted"/>
<sequence length="66" mass="7702">MTKRARKQPMTLEVQVLFEPNREEHQVLHTAYAFLLPSARRRRLTPARIEAISSETQGQVGERKRS</sequence>
<name>A0A8J3MWP3_9CHLR</name>
<dbReference type="AlphaFoldDB" id="A0A8J3MWP3"/>
<protein>
    <submittedName>
        <fullName evidence="2">Uncharacterized protein</fullName>
    </submittedName>
</protein>
<keyword evidence="4" id="KW-1185">Reference proteome</keyword>
<comment type="caution">
    <text evidence="2">The sequence shown here is derived from an EMBL/GenBank/DDBJ whole genome shotgun (WGS) entry which is preliminary data.</text>
</comment>
<dbReference type="EMBL" id="BNJF01000004">
    <property type="protein sequence ID" value="GHO48868.1"/>
    <property type="molecule type" value="Genomic_DNA"/>
</dbReference>
<gene>
    <name evidence="1" type="ORF">KSX_54000</name>
    <name evidence="2" type="ORF">KSX_70310</name>
    <name evidence="3" type="ORF">KSX_80900</name>
</gene>
<dbReference type="EMBL" id="BNJF01000003">
    <property type="protein sequence ID" value="GHO47237.1"/>
    <property type="molecule type" value="Genomic_DNA"/>
</dbReference>
<reference evidence="2" key="1">
    <citation type="submission" date="2020-10" db="EMBL/GenBank/DDBJ databases">
        <title>Taxonomic study of unclassified bacteria belonging to the class Ktedonobacteria.</title>
        <authorList>
            <person name="Yabe S."/>
            <person name="Wang C.M."/>
            <person name="Zheng Y."/>
            <person name="Sakai Y."/>
            <person name="Cavaletti L."/>
            <person name="Monciardini P."/>
            <person name="Donadio S."/>
        </authorList>
    </citation>
    <scope>NUCLEOTIDE SEQUENCE</scope>
    <source>
        <strain evidence="2">SOSP1-1</strain>
    </source>
</reference>
<dbReference type="RefSeq" id="WP_220196565.1">
    <property type="nucleotide sequence ID" value="NZ_BNJF01000003.1"/>
</dbReference>
<dbReference type="Proteomes" id="UP000612362">
    <property type="component" value="Unassembled WGS sequence"/>
</dbReference>
<dbReference type="EMBL" id="BNJF01000006">
    <property type="protein sequence ID" value="GHO49927.1"/>
    <property type="molecule type" value="Genomic_DNA"/>
</dbReference>
<organism evidence="2 4">
    <name type="scientific">Ktedonospora formicarum</name>
    <dbReference type="NCBI Taxonomy" id="2778364"/>
    <lineage>
        <taxon>Bacteria</taxon>
        <taxon>Bacillati</taxon>
        <taxon>Chloroflexota</taxon>
        <taxon>Ktedonobacteria</taxon>
        <taxon>Ktedonobacterales</taxon>
        <taxon>Ktedonobacteraceae</taxon>
        <taxon>Ktedonospora</taxon>
    </lineage>
</organism>
<evidence type="ECO:0000313" key="4">
    <source>
        <dbReference type="Proteomes" id="UP000612362"/>
    </source>
</evidence>
<evidence type="ECO:0000313" key="1">
    <source>
        <dbReference type="EMBL" id="GHO47237.1"/>
    </source>
</evidence>